<proteinExistence type="predicted"/>
<dbReference type="EMBL" id="JAYWLC010000042">
    <property type="protein sequence ID" value="MER5174000.1"/>
    <property type="molecule type" value="Genomic_DNA"/>
</dbReference>
<keyword evidence="4" id="KW-1185">Reference proteome</keyword>
<feature type="chain" id="PRO_5046003504" evidence="2">
    <location>
        <begin position="27"/>
        <end position="176"/>
    </location>
</feature>
<evidence type="ECO:0000313" key="3">
    <source>
        <dbReference type="EMBL" id="MER5174000.1"/>
    </source>
</evidence>
<dbReference type="Proteomes" id="UP001438953">
    <property type="component" value="Unassembled WGS sequence"/>
</dbReference>
<dbReference type="RefSeq" id="WP_350939284.1">
    <property type="nucleotide sequence ID" value="NZ_JAYWLC010000042.1"/>
</dbReference>
<sequence length="176" mass="17698">MNALKSLVATAAIASAFAVGTHAASAATVDIADGGKYAFTGVLNPGETLTFDFDTLGETLLVDISLGASGDADDIADITYYLPGQEPQTFANYTINTSTGPDSASGLVSSYFASGPFTLSLTDGVLNSVSIAGTLYAMAPDANNLPAVPLPASALLLMGGMAGLGGLSLRKRRKAA</sequence>
<keyword evidence="2" id="KW-0732">Signal</keyword>
<evidence type="ECO:0000313" key="4">
    <source>
        <dbReference type="Proteomes" id="UP001438953"/>
    </source>
</evidence>
<dbReference type="NCBIfam" id="TIGR03370">
    <property type="entry name" value="VPLPA-CTERM"/>
    <property type="match status" value="1"/>
</dbReference>
<dbReference type="InterPro" id="IPR022472">
    <property type="entry name" value="VPLPA-CTERM"/>
</dbReference>
<comment type="caution">
    <text evidence="3">The sequence shown here is derived from an EMBL/GenBank/DDBJ whole genome shotgun (WGS) entry which is preliminary data.</text>
</comment>
<name>A0ABV1SM73_9RHOB</name>
<keyword evidence="1" id="KW-0812">Transmembrane</keyword>
<reference evidence="3 4" key="2">
    <citation type="submission" date="2024-06" db="EMBL/GenBank/DDBJ databases">
        <title>Thioclava kandeliae sp. nov. from a rhizosphere soil sample of Kandelia candel in a mangrove.</title>
        <authorList>
            <person name="Mu T."/>
        </authorList>
    </citation>
    <scope>NUCLEOTIDE SEQUENCE [LARGE SCALE GENOMIC DNA]</scope>
    <source>
        <strain evidence="3 4">CPCC 100088</strain>
    </source>
</reference>
<gene>
    <name evidence="3" type="ORF">VSX56_19800</name>
</gene>
<organism evidence="3 4">
    <name type="scientific">Thioclava kandeliae</name>
    <dbReference type="NCBI Taxonomy" id="3070818"/>
    <lineage>
        <taxon>Bacteria</taxon>
        <taxon>Pseudomonadati</taxon>
        <taxon>Pseudomonadota</taxon>
        <taxon>Alphaproteobacteria</taxon>
        <taxon>Rhodobacterales</taxon>
        <taxon>Paracoccaceae</taxon>
        <taxon>Thioclava</taxon>
    </lineage>
</organism>
<feature type="signal peptide" evidence="2">
    <location>
        <begin position="1"/>
        <end position="26"/>
    </location>
</feature>
<protein>
    <submittedName>
        <fullName evidence="3">VPLPA-CTERM sorting domain-containing protein</fullName>
    </submittedName>
</protein>
<feature type="transmembrane region" description="Helical" evidence="1">
    <location>
        <begin position="150"/>
        <end position="169"/>
    </location>
</feature>
<evidence type="ECO:0000256" key="2">
    <source>
        <dbReference type="SAM" id="SignalP"/>
    </source>
</evidence>
<reference evidence="3 4" key="1">
    <citation type="submission" date="2024-01" db="EMBL/GenBank/DDBJ databases">
        <authorList>
            <person name="Deng Y."/>
            <person name="Su J."/>
        </authorList>
    </citation>
    <scope>NUCLEOTIDE SEQUENCE [LARGE SCALE GENOMIC DNA]</scope>
    <source>
        <strain evidence="3 4">CPCC 100088</strain>
    </source>
</reference>
<evidence type="ECO:0000256" key="1">
    <source>
        <dbReference type="SAM" id="Phobius"/>
    </source>
</evidence>
<keyword evidence="1" id="KW-1133">Transmembrane helix</keyword>
<keyword evidence="1" id="KW-0472">Membrane</keyword>
<accession>A0ABV1SM73</accession>